<dbReference type="PANTHER" id="PTHR43277:SF4">
    <property type="entry name" value="ARGININE DECARBOXYLASE"/>
    <property type="match status" value="1"/>
</dbReference>
<dbReference type="InterPro" id="IPR052357">
    <property type="entry name" value="Orn_Lys_Arg_decarboxylase-I"/>
</dbReference>
<evidence type="ECO:0000256" key="2">
    <source>
        <dbReference type="ARBA" id="ARBA00022898"/>
    </source>
</evidence>
<sequence>MTKSDLIHVDPFSDDTDNLFSPVPCITDTISPSIYSHSIPITPFPLHYSCKSRIVTSADTGTSIIDPPATQAPSETVDLHPRYPQRTQYSILYKLNFNDFSQERTSIETEKKQDGVLPLVNALKASGKLNAAGFHFPEIGIQFSPQGPISGAQKLAAKLFGALETWFLVGGTTCCIQAAIMATCSPGDCLILPRNSHKSAISTLVLSGAIPKYIIPQYNYDWDIASGVLPSQDEEAKGNADNDKKDTTVVNSEIVDKEVSSVSQKDSEVKVCEVSNVYCLNAICHMVCYVEGGNYLSVIVAGLFEGR</sequence>
<dbReference type="EMBL" id="JAJSOW010000103">
    <property type="protein sequence ID" value="KAI9174461.1"/>
    <property type="molecule type" value="Genomic_DNA"/>
</dbReference>
<dbReference type="InterPro" id="IPR015424">
    <property type="entry name" value="PyrdxlP-dep_Trfase"/>
</dbReference>
<dbReference type="InterPro" id="IPR015421">
    <property type="entry name" value="PyrdxlP-dep_Trfase_major"/>
</dbReference>
<evidence type="ECO:0000259" key="3">
    <source>
        <dbReference type="Pfam" id="PF01276"/>
    </source>
</evidence>
<reference evidence="4" key="2">
    <citation type="submission" date="2023-02" db="EMBL/GenBank/DDBJ databases">
        <authorList>
            <person name="Swenson N.G."/>
            <person name="Wegrzyn J.L."/>
            <person name="Mcevoy S.L."/>
        </authorList>
    </citation>
    <scope>NUCLEOTIDE SEQUENCE</scope>
    <source>
        <strain evidence="4">91603</strain>
        <tissue evidence="4">Leaf</tissue>
    </source>
</reference>
<dbReference type="Proteomes" id="UP001064489">
    <property type="component" value="Chromosome 8"/>
</dbReference>
<name>A0AAD5IR79_ACENE</name>
<dbReference type="Gene3D" id="3.40.640.10">
    <property type="entry name" value="Type I PLP-dependent aspartate aminotransferase-like (Major domain)"/>
    <property type="match status" value="1"/>
</dbReference>
<dbReference type="GO" id="GO:0003824">
    <property type="term" value="F:catalytic activity"/>
    <property type="evidence" value="ECO:0007669"/>
    <property type="project" value="InterPro"/>
</dbReference>
<evidence type="ECO:0000313" key="4">
    <source>
        <dbReference type="EMBL" id="KAI9174461.1"/>
    </source>
</evidence>
<dbReference type="InterPro" id="IPR000310">
    <property type="entry name" value="Orn/Lys/Arg_deCO2ase_major_dom"/>
</dbReference>
<dbReference type="SUPFAM" id="SSF53383">
    <property type="entry name" value="PLP-dependent transferases"/>
    <property type="match status" value="1"/>
</dbReference>
<evidence type="ECO:0000256" key="1">
    <source>
        <dbReference type="ARBA" id="ARBA00001933"/>
    </source>
</evidence>
<accession>A0AAD5IR79</accession>
<organism evidence="4 5">
    <name type="scientific">Acer negundo</name>
    <name type="common">Box elder</name>
    <dbReference type="NCBI Taxonomy" id="4023"/>
    <lineage>
        <taxon>Eukaryota</taxon>
        <taxon>Viridiplantae</taxon>
        <taxon>Streptophyta</taxon>
        <taxon>Embryophyta</taxon>
        <taxon>Tracheophyta</taxon>
        <taxon>Spermatophyta</taxon>
        <taxon>Magnoliopsida</taxon>
        <taxon>eudicotyledons</taxon>
        <taxon>Gunneridae</taxon>
        <taxon>Pentapetalae</taxon>
        <taxon>rosids</taxon>
        <taxon>malvids</taxon>
        <taxon>Sapindales</taxon>
        <taxon>Sapindaceae</taxon>
        <taxon>Hippocastanoideae</taxon>
        <taxon>Acereae</taxon>
        <taxon>Acer</taxon>
    </lineage>
</organism>
<reference evidence="4" key="1">
    <citation type="journal article" date="2022" name="Plant J.">
        <title>Strategies of tolerance reflected in two North American maple genomes.</title>
        <authorList>
            <person name="McEvoy S.L."/>
            <person name="Sezen U.U."/>
            <person name="Trouern-Trend A."/>
            <person name="McMahon S.M."/>
            <person name="Schaberg P.G."/>
            <person name="Yang J."/>
            <person name="Wegrzyn J.L."/>
            <person name="Swenson N.G."/>
        </authorList>
    </citation>
    <scope>NUCLEOTIDE SEQUENCE</scope>
    <source>
        <strain evidence="4">91603</strain>
    </source>
</reference>
<gene>
    <name evidence="4" type="ORF">LWI28_017611</name>
</gene>
<protein>
    <recommendedName>
        <fullName evidence="3">Orn/Lys/Arg decarboxylases family 1 pyridoxal-P attachment site domain-containing protein</fullName>
    </recommendedName>
</protein>
<keyword evidence="5" id="KW-1185">Reference proteome</keyword>
<keyword evidence="2" id="KW-0663">Pyridoxal phosphate</keyword>
<evidence type="ECO:0000313" key="5">
    <source>
        <dbReference type="Proteomes" id="UP001064489"/>
    </source>
</evidence>
<feature type="domain" description="Orn/Lys/Arg decarboxylases family 1 pyridoxal-P attachment site" evidence="3">
    <location>
        <begin position="143"/>
        <end position="230"/>
    </location>
</feature>
<dbReference type="AlphaFoldDB" id="A0AAD5IR79"/>
<dbReference type="PANTHER" id="PTHR43277">
    <property type="entry name" value="ARGININE DECARBOXYLASE"/>
    <property type="match status" value="1"/>
</dbReference>
<comment type="caution">
    <text evidence="4">The sequence shown here is derived from an EMBL/GenBank/DDBJ whole genome shotgun (WGS) entry which is preliminary data.</text>
</comment>
<dbReference type="Pfam" id="PF01276">
    <property type="entry name" value="OKR_DC_1"/>
    <property type="match status" value="1"/>
</dbReference>
<comment type="cofactor">
    <cofactor evidence="1">
        <name>pyridoxal 5'-phosphate</name>
        <dbReference type="ChEBI" id="CHEBI:597326"/>
    </cofactor>
</comment>
<proteinExistence type="predicted"/>